<comment type="caution">
    <text evidence="1">The sequence shown here is derived from an EMBL/GenBank/DDBJ whole genome shotgun (WGS) entry which is preliminary data.</text>
</comment>
<keyword evidence="1" id="KW-0695">RNA-directed DNA polymerase</keyword>
<proteinExistence type="predicted"/>
<dbReference type="GO" id="GO:0003964">
    <property type="term" value="F:RNA-directed DNA polymerase activity"/>
    <property type="evidence" value="ECO:0007669"/>
    <property type="project" value="UniProtKB-KW"/>
</dbReference>
<evidence type="ECO:0000313" key="2">
    <source>
        <dbReference type="Proteomes" id="UP001151760"/>
    </source>
</evidence>
<protein>
    <submittedName>
        <fullName evidence="1">RNA-directed DNA polymerase, eukaryota, reverse transcriptase zinc-binding domain protein</fullName>
    </submittedName>
</protein>
<sequence length="300" mass="32870">MAAAETQSYNEEGGDSEALTGLSQIKIDLIGSDDSSRVLLVKLKDLDTASNMLNAIMINISSSIKTVSPSFKVDERLVWIEISGLPLCAWGSNAFKKVASLFGKFLFFEVEQSTSMSMGRICISTKLQQIMSEKVKVEIYGEIFETLVHEIGTWSINIVNESDTLSTGDENKVDKDVTSSDASSVDGMEDVIKKLHTGIEDEEPNIRSPKANVEVSSVAKEPNASDLSCPPGFKYMKRDSTHRCSTSFAKRRNKDIKGISFFHELSRLIKVGGSLGLDVRGCHKSLNHMINGIGAHIVDK</sequence>
<accession>A0ABQ5J097</accession>
<keyword evidence="1" id="KW-0548">Nucleotidyltransferase</keyword>
<keyword evidence="2" id="KW-1185">Reference proteome</keyword>
<dbReference type="EMBL" id="BQNB010021374">
    <property type="protein sequence ID" value="GJU05746.1"/>
    <property type="molecule type" value="Genomic_DNA"/>
</dbReference>
<dbReference type="Proteomes" id="UP001151760">
    <property type="component" value="Unassembled WGS sequence"/>
</dbReference>
<reference evidence="1" key="2">
    <citation type="submission" date="2022-01" db="EMBL/GenBank/DDBJ databases">
        <authorList>
            <person name="Yamashiro T."/>
            <person name="Shiraishi A."/>
            <person name="Satake H."/>
            <person name="Nakayama K."/>
        </authorList>
    </citation>
    <scope>NUCLEOTIDE SEQUENCE</scope>
</reference>
<evidence type="ECO:0000313" key="1">
    <source>
        <dbReference type="EMBL" id="GJU05746.1"/>
    </source>
</evidence>
<dbReference type="PANTHER" id="PTHR34427">
    <property type="entry name" value="DUF4283 DOMAIN PROTEIN"/>
    <property type="match status" value="1"/>
</dbReference>
<dbReference type="PANTHER" id="PTHR34427:SF5">
    <property type="entry name" value="DUF4283 DOMAIN-CONTAINING PROTEIN"/>
    <property type="match status" value="1"/>
</dbReference>
<keyword evidence="1" id="KW-0808">Transferase</keyword>
<name>A0ABQ5J097_9ASTR</name>
<organism evidence="1 2">
    <name type="scientific">Tanacetum coccineum</name>
    <dbReference type="NCBI Taxonomy" id="301880"/>
    <lineage>
        <taxon>Eukaryota</taxon>
        <taxon>Viridiplantae</taxon>
        <taxon>Streptophyta</taxon>
        <taxon>Embryophyta</taxon>
        <taxon>Tracheophyta</taxon>
        <taxon>Spermatophyta</taxon>
        <taxon>Magnoliopsida</taxon>
        <taxon>eudicotyledons</taxon>
        <taxon>Gunneridae</taxon>
        <taxon>Pentapetalae</taxon>
        <taxon>asterids</taxon>
        <taxon>campanulids</taxon>
        <taxon>Asterales</taxon>
        <taxon>Asteraceae</taxon>
        <taxon>Asteroideae</taxon>
        <taxon>Anthemideae</taxon>
        <taxon>Anthemidinae</taxon>
        <taxon>Tanacetum</taxon>
    </lineage>
</organism>
<gene>
    <name evidence="1" type="ORF">Tco_1122176</name>
</gene>
<reference evidence="1" key="1">
    <citation type="journal article" date="2022" name="Int. J. Mol. Sci.">
        <title>Draft Genome of Tanacetum Coccineum: Genomic Comparison of Closely Related Tanacetum-Family Plants.</title>
        <authorList>
            <person name="Yamashiro T."/>
            <person name="Shiraishi A."/>
            <person name="Nakayama K."/>
            <person name="Satake H."/>
        </authorList>
    </citation>
    <scope>NUCLEOTIDE SEQUENCE</scope>
</reference>